<dbReference type="Proteomes" id="UP000308730">
    <property type="component" value="Unassembled WGS sequence"/>
</dbReference>
<dbReference type="AlphaFoldDB" id="A0A4S4N169"/>
<accession>A0A4S4N169</accession>
<sequence>MFPTLKNPRPILGLKSLRDPIPFPLEFSSSPPPSTSSPGPLRPIKFEQADDDLRTCSKTSCRVKLPNHYRYKTCEKCREYGRAQTKKSKLLKQQQQYALPSFDDVIMEAEEENQPIEARFKSWMVKLREAGKIPFGSRANGAEDYVDGIDGKRKAGGDLGFSKKLKLDLSLGGDEEFQTQDDLCRALAGYIRRLTTVTSVGDFVGSYTVVVAESDEITEKVVRRAAKNTISQCKLPVCIDVPPEYKLRMRNGNMSCRTDYRCACSDDSQSEGNMCGGAITVDMRYTSSDLSDGMLRRIHGHKVIVKVIHDTD</sequence>
<evidence type="ECO:0000313" key="2">
    <source>
        <dbReference type="EMBL" id="THH32649.1"/>
    </source>
</evidence>
<gene>
    <name evidence="2" type="ORF">EUX98_g1538</name>
</gene>
<name>A0A4S4N169_9APHY</name>
<evidence type="ECO:0000256" key="1">
    <source>
        <dbReference type="SAM" id="MobiDB-lite"/>
    </source>
</evidence>
<evidence type="ECO:0000313" key="3">
    <source>
        <dbReference type="Proteomes" id="UP000308730"/>
    </source>
</evidence>
<organism evidence="2 3">
    <name type="scientific">Antrodiella citrinella</name>
    <dbReference type="NCBI Taxonomy" id="2447956"/>
    <lineage>
        <taxon>Eukaryota</taxon>
        <taxon>Fungi</taxon>
        <taxon>Dikarya</taxon>
        <taxon>Basidiomycota</taxon>
        <taxon>Agaricomycotina</taxon>
        <taxon>Agaricomycetes</taxon>
        <taxon>Polyporales</taxon>
        <taxon>Steccherinaceae</taxon>
        <taxon>Antrodiella</taxon>
    </lineage>
</organism>
<protein>
    <submittedName>
        <fullName evidence="2">Uncharacterized protein</fullName>
    </submittedName>
</protein>
<dbReference type="OrthoDB" id="3267759at2759"/>
<dbReference type="EMBL" id="SGPM01000017">
    <property type="protein sequence ID" value="THH32649.1"/>
    <property type="molecule type" value="Genomic_DNA"/>
</dbReference>
<comment type="caution">
    <text evidence="2">The sequence shown here is derived from an EMBL/GenBank/DDBJ whole genome shotgun (WGS) entry which is preliminary data.</text>
</comment>
<reference evidence="2 3" key="1">
    <citation type="submission" date="2019-02" db="EMBL/GenBank/DDBJ databases">
        <title>Genome sequencing of the rare red list fungi Antrodiella citrinella (Flaviporus citrinellus).</title>
        <authorList>
            <person name="Buettner E."/>
            <person name="Kellner H."/>
        </authorList>
    </citation>
    <scope>NUCLEOTIDE SEQUENCE [LARGE SCALE GENOMIC DNA]</scope>
    <source>
        <strain evidence="2 3">DSM 108506</strain>
    </source>
</reference>
<keyword evidence="3" id="KW-1185">Reference proteome</keyword>
<feature type="region of interest" description="Disordered" evidence="1">
    <location>
        <begin position="23"/>
        <end position="42"/>
    </location>
</feature>
<proteinExistence type="predicted"/>